<protein>
    <submittedName>
        <fullName evidence="1">Phenylacetate--CoA ligase family protein</fullName>
    </submittedName>
</protein>
<evidence type="ECO:0000313" key="1">
    <source>
        <dbReference type="EMBL" id="MDC8757612.1"/>
    </source>
</evidence>
<keyword evidence="1" id="KW-0436">Ligase</keyword>
<reference evidence="1 2" key="1">
    <citation type="submission" date="2022-10" db="EMBL/GenBank/DDBJ databases">
        <title>Janthinobacterium sp. hw3 Genome sequencing.</title>
        <authorList>
            <person name="Park S."/>
        </authorList>
    </citation>
    <scope>NUCLEOTIDE SEQUENCE [LARGE SCALE GENOMIC DNA]</scope>
    <source>
        <strain evidence="2">hw3</strain>
    </source>
</reference>
<dbReference type="RefSeq" id="WP_273670282.1">
    <property type="nucleotide sequence ID" value="NZ_JAQQXR010000002.1"/>
</dbReference>
<proteinExistence type="predicted"/>
<accession>A0ABT5JY01</accession>
<dbReference type="Gene3D" id="3.40.50.12780">
    <property type="entry name" value="N-terminal domain of ligase-like"/>
    <property type="match status" value="1"/>
</dbReference>
<dbReference type="Proteomes" id="UP001221208">
    <property type="component" value="Unassembled WGS sequence"/>
</dbReference>
<organism evidence="1 2">
    <name type="scientific">Janthinobacterium fluminis</name>
    <dbReference type="NCBI Taxonomy" id="2987524"/>
    <lineage>
        <taxon>Bacteria</taxon>
        <taxon>Pseudomonadati</taxon>
        <taxon>Pseudomonadota</taxon>
        <taxon>Betaproteobacteria</taxon>
        <taxon>Burkholderiales</taxon>
        <taxon>Oxalobacteraceae</taxon>
        <taxon>Janthinobacterium</taxon>
    </lineage>
</organism>
<dbReference type="PANTHER" id="PTHR36932">
    <property type="entry name" value="CAPSULAR POLYSACCHARIDE BIOSYNTHESIS PROTEIN"/>
    <property type="match status" value="1"/>
</dbReference>
<dbReference type="PANTHER" id="PTHR36932:SF1">
    <property type="entry name" value="CAPSULAR POLYSACCHARIDE BIOSYNTHESIS PROTEIN"/>
    <property type="match status" value="1"/>
</dbReference>
<dbReference type="InterPro" id="IPR053158">
    <property type="entry name" value="CapK_Type1_Caps_Biosynth"/>
</dbReference>
<comment type="caution">
    <text evidence="1">The sequence shown here is derived from an EMBL/GenBank/DDBJ whole genome shotgun (WGS) entry which is preliminary data.</text>
</comment>
<evidence type="ECO:0000313" key="2">
    <source>
        <dbReference type="Proteomes" id="UP001221208"/>
    </source>
</evidence>
<dbReference type="EMBL" id="JAQQXR010000002">
    <property type="protein sequence ID" value="MDC8757612.1"/>
    <property type="molecule type" value="Genomic_DNA"/>
</dbReference>
<name>A0ABT5JY01_9BURK</name>
<keyword evidence="2" id="KW-1185">Reference proteome</keyword>
<dbReference type="GO" id="GO:0016874">
    <property type="term" value="F:ligase activity"/>
    <property type="evidence" value="ECO:0007669"/>
    <property type="project" value="UniProtKB-KW"/>
</dbReference>
<gene>
    <name evidence="1" type="ORF">OIK44_08440</name>
</gene>
<dbReference type="InterPro" id="IPR042099">
    <property type="entry name" value="ANL_N_sf"/>
</dbReference>
<sequence>MRELVRGFWARYCLYPRLARNERSPEALASYIAQRRRSLGLAPAGHGAAPRRISDTAGLISKIDLKTRPAQFLRPRRLGSLIRGTIKTSGSTGQPLTVIQDLACVLREEAFVYRQLRWIGYRHGERRASLRGDMACAAAPRDGRYWCRDWVGNMLLMSSYHLSAQTVGAYIEALERFNPTVIHAYPSSIATLANWLKANGRRYQGTALRGIMTSSETLLPEVRACVDATFGVATFDWYGQAERVVAIGTCEQGNYHLLTDYSDVELLDTEGQIELVGTSLNNRATILQRYRTGDRVTLAAQGCACGRVFPVIESVHGRNERVIVLPDGRQVGPLGHVFKDAAQVLEGQIIYRGNARFLLRVVPMTTLSPDVAAQLVANLLYRVPDVEVEVEVVGAIPRGPNGKFEFLSVVEEPQAR</sequence>
<dbReference type="SUPFAM" id="SSF56801">
    <property type="entry name" value="Acetyl-CoA synthetase-like"/>
    <property type="match status" value="1"/>
</dbReference>